<keyword evidence="2" id="KW-1185">Reference proteome</keyword>
<comment type="caution">
    <text evidence="1">The sequence shown here is derived from an EMBL/GenBank/DDBJ whole genome shotgun (WGS) entry which is preliminary data.</text>
</comment>
<dbReference type="EMBL" id="JBDJPC010000010">
    <property type="protein sequence ID" value="KAL1490675.1"/>
    <property type="molecule type" value="Genomic_DNA"/>
</dbReference>
<organism evidence="1 2">
    <name type="scientific">Hypothenemus hampei</name>
    <name type="common">Coffee berry borer</name>
    <dbReference type="NCBI Taxonomy" id="57062"/>
    <lineage>
        <taxon>Eukaryota</taxon>
        <taxon>Metazoa</taxon>
        <taxon>Ecdysozoa</taxon>
        <taxon>Arthropoda</taxon>
        <taxon>Hexapoda</taxon>
        <taxon>Insecta</taxon>
        <taxon>Pterygota</taxon>
        <taxon>Neoptera</taxon>
        <taxon>Endopterygota</taxon>
        <taxon>Coleoptera</taxon>
        <taxon>Polyphaga</taxon>
        <taxon>Cucujiformia</taxon>
        <taxon>Curculionidae</taxon>
        <taxon>Scolytinae</taxon>
        <taxon>Hypothenemus</taxon>
    </lineage>
</organism>
<protein>
    <submittedName>
        <fullName evidence="1">Uncharacterized protein</fullName>
    </submittedName>
</protein>
<reference evidence="1 2" key="1">
    <citation type="submission" date="2024-05" db="EMBL/GenBank/DDBJ databases">
        <title>Genetic variation in Jamaican populations of the coffee berry borer (Hypothenemus hampei).</title>
        <authorList>
            <person name="Errbii M."/>
            <person name="Myrie A."/>
        </authorList>
    </citation>
    <scope>NUCLEOTIDE SEQUENCE [LARGE SCALE GENOMIC DNA]</scope>
    <source>
        <strain evidence="1">JA-Hopewell-2020-01-JO</strain>
        <tissue evidence="1">Whole body</tissue>
    </source>
</reference>
<evidence type="ECO:0000313" key="2">
    <source>
        <dbReference type="Proteomes" id="UP001566132"/>
    </source>
</evidence>
<proteinExistence type="predicted"/>
<accession>A0ABD1E8E1</accession>
<name>A0ABD1E8E1_HYPHA</name>
<sequence>MRTRFFLNSKNSNHKTPTRTEEYIINVFVYVAVKPQTSIWTIAEELDLNKSTVQRILRARYDRRIWNVDWNLLLACSCILWSDESRFYNNEGVKMRHNDSL</sequence>
<dbReference type="AlphaFoldDB" id="A0ABD1E8E1"/>
<gene>
    <name evidence="1" type="ORF">ABEB36_013331</name>
</gene>
<dbReference type="Proteomes" id="UP001566132">
    <property type="component" value="Unassembled WGS sequence"/>
</dbReference>
<evidence type="ECO:0000313" key="1">
    <source>
        <dbReference type="EMBL" id="KAL1490675.1"/>
    </source>
</evidence>